<feature type="signal peptide" evidence="4">
    <location>
        <begin position="1"/>
        <end position="28"/>
    </location>
</feature>
<dbReference type="InterPro" id="IPR051010">
    <property type="entry name" value="BCAA_transport"/>
</dbReference>
<evidence type="ECO:0000313" key="7">
    <source>
        <dbReference type="Proteomes" id="UP000053235"/>
    </source>
</evidence>
<evidence type="ECO:0000256" key="4">
    <source>
        <dbReference type="SAM" id="SignalP"/>
    </source>
</evidence>
<dbReference type="Pfam" id="PF13458">
    <property type="entry name" value="Peripla_BP_6"/>
    <property type="match status" value="1"/>
</dbReference>
<keyword evidence="3" id="KW-0029">Amino-acid transport</keyword>
<dbReference type="InterPro" id="IPR028081">
    <property type="entry name" value="Leu-bd"/>
</dbReference>
<evidence type="ECO:0000259" key="5">
    <source>
        <dbReference type="Pfam" id="PF13458"/>
    </source>
</evidence>
<dbReference type="SUPFAM" id="SSF53822">
    <property type="entry name" value="Periplasmic binding protein-like I"/>
    <property type="match status" value="1"/>
</dbReference>
<feature type="domain" description="Leucine-binding protein" evidence="5">
    <location>
        <begin position="34"/>
        <end position="365"/>
    </location>
</feature>
<comment type="similarity">
    <text evidence="1">Belongs to the leucine-binding protein family.</text>
</comment>
<dbReference type="STRING" id="388408.LAX5112_01879"/>
<dbReference type="RefSeq" id="WP_208981253.1">
    <property type="nucleotide sequence ID" value="NZ_CXWD01000006.1"/>
</dbReference>
<dbReference type="InterPro" id="IPR028082">
    <property type="entry name" value="Peripla_BP_I"/>
</dbReference>
<sequence>MMNMRVRFKHLAGAVLCSALMAVSPGYAQNPPKLTVGFMATLSGPAAIYGEHMRDGFMLAVNQSNGALGGLETNVLITDDKLDPDYAVEKVTELIEVNGIDVLVGVNFSRVMLAVHDPVVRSRTLFIGTSSGPAPIAGRTCSRYFYSTASQDDQVHETMGRFASLKGYQRVVTIAPDYEAARDALAAFQRHFKGQIARELFPRLGQTDFSGEFAQIDEISPDAIYAFMPSGMGVELVRQFHTSGLKGAIPFLSAKTINGVSLPYMAETAEGLMSASTWAPNLDNPANKRFMREFQRTYGYQPSVYAAQGYDAAKFLHFSLELTGGIKDTETLISAMNAAPFESVRGDFRFNDNQFPIQDFYLVEGVRRTSTLYEMEATARIFDDVGDAYSGSCRM</sequence>
<keyword evidence="2 4" id="KW-0732">Signal</keyword>
<evidence type="ECO:0000256" key="1">
    <source>
        <dbReference type="ARBA" id="ARBA00010062"/>
    </source>
</evidence>
<dbReference type="PANTHER" id="PTHR30483">
    <property type="entry name" value="LEUCINE-SPECIFIC-BINDING PROTEIN"/>
    <property type="match status" value="1"/>
</dbReference>
<dbReference type="Gene3D" id="3.40.50.2300">
    <property type="match status" value="2"/>
</dbReference>
<gene>
    <name evidence="6" type="primary">braC_8</name>
    <name evidence="6" type="ORF">LAX5112_01879</name>
</gene>
<dbReference type="Proteomes" id="UP000053235">
    <property type="component" value="Unassembled WGS sequence"/>
</dbReference>
<feature type="chain" id="PRO_5005809405" evidence="4">
    <location>
        <begin position="29"/>
        <end position="395"/>
    </location>
</feature>
<evidence type="ECO:0000313" key="6">
    <source>
        <dbReference type="EMBL" id="CTQ68767.1"/>
    </source>
</evidence>
<dbReference type="AlphaFoldDB" id="A0A0M7A2F1"/>
<dbReference type="GO" id="GO:0006865">
    <property type="term" value="P:amino acid transport"/>
    <property type="evidence" value="ECO:0007669"/>
    <property type="project" value="UniProtKB-KW"/>
</dbReference>
<dbReference type="EMBL" id="CXWD01000006">
    <property type="protein sequence ID" value="CTQ68767.1"/>
    <property type="molecule type" value="Genomic_DNA"/>
</dbReference>
<organism evidence="6 7">
    <name type="scientific">Roseibium alexandrii</name>
    <dbReference type="NCBI Taxonomy" id="388408"/>
    <lineage>
        <taxon>Bacteria</taxon>
        <taxon>Pseudomonadati</taxon>
        <taxon>Pseudomonadota</taxon>
        <taxon>Alphaproteobacteria</taxon>
        <taxon>Hyphomicrobiales</taxon>
        <taxon>Stappiaceae</taxon>
        <taxon>Roseibium</taxon>
    </lineage>
</organism>
<evidence type="ECO:0000256" key="3">
    <source>
        <dbReference type="ARBA" id="ARBA00022970"/>
    </source>
</evidence>
<proteinExistence type="inferred from homology"/>
<protein>
    <submittedName>
        <fullName evidence="6">Leucine-, isoleucine-, valine-, threonine-, and alanine-binding protein</fullName>
    </submittedName>
</protein>
<evidence type="ECO:0000256" key="2">
    <source>
        <dbReference type="ARBA" id="ARBA00022729"/>
    </source>
</evidence>
<accession>A0A0M7A2F1</accession>
<keyword evidence="3" id="KW-0813">Transport</keyword>
<dbReference type="PANTHER" id="PTHR30483:SF6">
    <property type="entry name" value="PERIPLASMIC BINDING PROTEIN OF ABC TRANSPORTER FOR NATURAL AMINO ACIDS"/>
    <property type="match status" value="1"/>
</dbReference>
<reference evidence="7" key="1">
    <citation type="submission" date="2015-07" db="EMBL/GenBank/DDBJ databases">
        <authorList>
            <person name="Rodrigo-Torres Lidia"/>
            <person name="Arahal R.David."/>
        </authorList>
    </citation>
    <scope>NUCLEOTIDE SEQUENCE [LARGE SCALE GENOMIC DNA]</scope>
    <source>
        <strain evidence="7">CECT 5112</strain>
    </source>
</reference>
<keyword evidence="7" id="KW-1185">Reference proteome</keyword>
<name>A0A0M7A2F1_9HYPH</name>